<reference evidence="3 4" key="1">
    <citation type="submission" date="2024-06" db="EMBL/GenBank/DDBJ databases">
        <title>Complete genome of Phlyctema vagabunda strain 19-DSS-EL-015.</title>
        <authorList>
            <person name="Fiorenzani C."/>
        </authorList>
    </citation>
    <scope>NUCLEOTIDE SEQUENCE [LARGE SCALE GENOMIC DNA]</scope>
    <source>
        <strain evidence="3 4">19-DSS-EL-015</strain>
    </source>
</reference>
<organism evidence="3 4">
    <name type="scientific">Phlyctema vagabunda</name>
    <dbReference type="NCBI Taxonomy" id="108571"/>
    <lineage>
        <taxon>Eukaryota</taxon>
        <taxon>Fungi</taxon>
        <taxon>Dikarya</taxon>
        <taxon>Ascomycota</taxon>
        <taxon>Pezizomycotina</taxon>
        <taxon>Leotiomycetes</taxon>
        <taxon>Helotiales</taxon>
        <taxon>Dermateaceae</taxon>
        <taxon>Phlyctema</taxon>
    </lineage>
</organism>
<dbReference type="EMBL" id="JBFCZG010000006">
    <property type="protein sequence ID" value="KAL3420917.1"/>
    <property type="molecule type" value="Genomic_DNA"/>
</dbReference>
<feature type="transmembrane region" description="Helical" evidence="2">
    <location>
        <begin position="286"/>
        <end position="309"/>
    </location>
</feature>
<gene>
    <name evidence="3" type="ORF">PVAG01_07362</name>
</gene>
<evidence type="ECO:0000256" key="2">
    <source>
        <dbReference type="SAM" id="Phobius"/>
    </source>
</evidence>
<keyword evidence="4" id="KW-1185">Reference proteome</keyword>
<evidence type="ECO:0000313" key="3">
    <source>
        <dbReference type="EMBL" id="KAL3420917.1"/>
    </source>
</evidence>
<dbReference type="Proteomes" id="UP001629113">
    <property type="component" value="Unassembled WGS sequence"/>
</dbReference>
<comment type="caution">
    <text evidence="3">The sequence shown here is derived from an EMBL/GenBank/DDBJ whole genome shotgun (WGS) entry which is preliminary data.</text>
</comment>
<proteinExistence type="predicted"/>
<keyword evidence="2" id="KW-0812">Transmembrane</keyword>
<keyword evidence="2" id="KW-1133">Transmembrane helix</keyword>
<evidence type="ECO:0000256" key="1">
    <source>
        <dbReference type="SAM" id="MobiDB-lite"/>
    </source>
</evidence>
<accession>A0ABR4PC79</accession>
<feature type="region of interest" description="Disordered" evidence="1">
    <location>
        <begin position="41"/>
        <end position="79"/>
    </location>
</feature>
<evidence type="ECO:0000313" key="4">
    <source>
        <dbReference type="Proteomes" id="UP001629113"/>
    </source>
</evidence>
<sequence>MSRRILRPQSDICHICEFASSAIRPSRSIARAFAPTRSFTTTRKVSAKRQESVTSSKLQGGKPGVGGGSAVIRTPETSSNIPATKKPSILLAKRACEQLLSREIPSEQETLATFQLCEKTARSLVAEPEGENTHLPRNGRAVSAILSLDEMKKAKTSVPQKSMQENDALITELSQLVHGVMRHPPIYISTGILSIYVTIHAILGRAETFPEVLDLYANKPVPEEGSSPIRYAKQNPNKVANAIPLPVSAQALQTAIEARQLGAAIDIVEICYTTKAFIRSKFVRKALLPSTAALVAPLAAYSVASQLALHQATMDSDMATNIAFAGILAYMGFTASIGMVALTTANDQMDRVTWAPGMPLRDRWFREDERAAIDKIAGAWGFRESWRRGEEEGEEWDALREWIGRKGMILDRVELMEGMD</sequence>
<protein>
    <submittedName>
        <fullName evidence="3">Uncharacterized protein</fullName>
    </submittedName>
</protein>
<keyword evidence="2" id="KW-0472">Membrane</keyword>
<feature type="transmembrane region" description="Helical" evidence="2">
    <location>
        <begin position="321"/>
        <end position="342"/>
    </location>
</feature>
<name>A0ABR4PC79_9HELO</name>